<evidence type="ECO:0000256" key="1">
    <source>
        <dbReference type="SAM" id="MobiDB-lite"/>
    </source>
</evidence>
<reference evidence="2 3" key="1">
    <citation type="journal article" date="2019" name="Sci. Rep.">
        <title>Orb-weaving spider Araneus ventricosus genome elucidates the spidroin gene catalogue.</title>
        <authorList>
            <person name="Kono N."/>
            <person name="Nakamura H."/>
            <person name="Ohtoshi R."/>
            <person name="Moran D.A.P."/>
            <person name="Shinohara A."/>
            <person name="Yoshida Y."/>
            <person name="Fujiwara M."/>
            <person name="Mori M."/>
            <person name="Tomita M."/>
            <person name="Arakawa K."/>
        </authorList>
    </citation>
    <scope>NUCLEOTIDE SEQUENCE [LARGE SCALE GENOMIC DNA]</scope>
</reference>
<feature type="compositionally biased region" description="Basic and acidic residues" evidence="1">
    <location>
        <begin position="1"/>
        <end position="11"/>
    </location>
</feature>
<comment type="caution">
    <text evidence="2">The sequence shown here is derived from an EMBL/GenBank/DDBJ whole genome shotgun (WGS) entry which is preliminary data.</text>
</comment>
<proteinExistence type="predicted"/>
<evidence type="ECO:0000313" key="3">
    <source>
        <dbReference type="Proteomes" id="UP000499080"/>
    </source>
</evidence>
<sequence>MAKFTDEKLPDKQSGSRSLGGYSNGGVALRAHHRLLVAPRRVARCRLWGRKASGSKPDFTEAPQCMWACLRLSHTQWIKRPTVCVLRKLENGVSAQVSSLSALWHMSIEGYRCGGKRCKYD</sequence>
<evidence type="ECO:0000313" key="2">
    <source>
        <dbReference type="EMBL" id="GBN98422.1"/>
    </source>
</evidence>
<dbReference type="AlphaFoldDB" id="A0A4Y2TCV2"/>
<dbReference type="EMBL" id="BGPR01027715">
    <property type="protein sequence ID" value="GBN98422.1"/>
    <property type="molecule type" value="Genomic_DNA"/>
</dbReference>
<feature type="region of interest" description="Disordered" evidence="1">
    <location>
        <begin position="1"/>
        <end position="22"/>
    </location>
</feature>
<dbReference type="Proteomes" id="UP000499080">
    <property type="component" value="Unassembled WGS sequence"/>
</dbReference>
<accession>A0A4Y2TCV2</accession>
<gene>
    <name evidence="2" type="ORF">AVEN_144973_1</name>
</gene>
<name>A0A4Y2TCV2_ARAVE</name>
<protein>
    <submittedName>
        <fullName evidence="2">Uncharacterized protein</fullName>
    </submittedName>
</protein>
<organism evidence="2 3">
    <name type="scientific">Araneus ventricosus</name>
    <name type="common">Orbweaver spider</name>
    <name type="synonym">Epeira ventricosa</name>
    <dbReference type="NCBI Taxonomy" id="182803"/>
    <lineage>
        <taxon>Eukaryota</taxon>
        <taxon>Metazoa</taxon>
        <taxon>Ecdysozoa</taxon>
        <taxon>Arthropoda</taxon>
        <taxon>Chelicerata</taxon>
        <taxon>Arachnida</taxon>
        <taxon>Araneae</taxon>
        <taxon>Araneomorphae</taxon>
        <taxon>Entelegynae</taxon>
        <taxon>Araneoidea</taxon>
        <taxon>Araneidae</taxon>
        <taxon>Araneus</taxon>
    </lineage>
</organism>
<keyword evidence="3" id="KW-1185">Reference proteome</keyword>